<dbReference type="InterPro" id="IPR001810">
    <property type="entry name" value="F-box_dom"/>
</dbReference>
<dbReference type="EMBL" id="CVQI01000780">
    <property type="protein sequence ID" value="CRK01548.1"/>
    <property type="molecule type" value="Genomic_DNA"/>
</dbReference>
<feature type="domain" description="F-box" evidence="2">
    <location>
        <begin position="58"/>
        <end position="125"/>
    </location>
</feature>
<organism evidence="3 6">
    <name type="scientific">Verticillium longisporum</name>
    <name type="common">Verticillium dahliae var. longisporum</name>
    <dbReference type="NCBI Taxonomy" id="100787"/>
    <lineage>
        <taxon>Eukaryota</taxon>
        <taxon>Fungi</taxon>
        <taxon>Dikarya</taxon>
        <taxon>Ascomycota</taxon>
        <taxon>Pezizomycotina</taxon>
        <taxon>Sordariomycetes</taxon>
        <taxon>Hypocreomycetidae</taxon>
        <taxon>Glomerellales</taxon>
        <taxon>Plectosphaerellaceae</taxon>
        <taxon>Verticillium</taxon>
    </lineage>
</organism>
<dbReference type="Proteomes" id="UP000044602">
    <property type="component" value="Unassembled WGS sequence"/>
</dbReference>
<feature type="compositionally biased region" description="Basic and acidic residues" evidence="1">
    <location>
        <begin position="633"/>
        <end position="643"/>
    </location>
</feature>
<evidence type="ECO:0000256" key="1">
    <source>
        <dbReference type="SAM" id="MobiDB-lite"/>
    </source>
</evidence>
<dbReference type="SUPFAM" id="SSF52047">
    <property type="entry name" value="RNI-like"/>
    <property type="match status" value="1"/>
</dbReference>
<keyword evidence="5" id="KW-1185">Reference proteome</keyword>
<feature type="region of interest" description="Disordered" evidence="1">
    <location>
        <begin position="452"/>
        <end position="512"/>
    </location>
</feature>
<dbReference type="Gene3D" id="1.20.1280.50">
    <property type="match status" value="1"/>
</dbReference>
<evidence type="ECO:0000313" key="4">
    <source>
        <dbReference type="EMBL" id="CRK23113.1"/>
    </source>
</evidence>
<feature type="compositionally biased region" description="Low complexity" evidence="1">
    <location>
        <begin position="464"/>
        <end position="480"/>
    </location>
</feature>
<dbReference type="Proteomes" id="UP000045706">
    <property type="component" value="Unassembled WGS sequence"/>
</dbReference>
<dbReference type="EMBL" id="CVQH01015224">
    <property type="protein sequence ID" value="CRK23113.1"/>
    <property type="molecule type" value="Genomic_DNA"/>
</dbReference>
<gene>
    <name evidence="4" type="ORF">BN1708_013624</name>
    <name evidence="3" type="ORF">BN1723_008775</name>
</gene>
<name>A0A0G4KIB5_VERLO</name>
<feature type="region of interest" description="Disordered" evidence="1">
    <location>
        <begin position="607"/>
        <end position="643"/>
    </location>
</feature>
<dbReference type="InterPro" id="IPR032675">
    <property type="entry name" value="LRR_dom_sf"/>
</dbReference>
<reference evidence="5 6" key="1">
    <citation type="submission" date="2015-05" db="EMBL/GenBank/DDBJ databases">
        <authorList>
            <person name="Fogelqvist Johan"/>
        </authorList>
    </citation>
    <scope>NUCLEOTIDE SEQUENCE [LARGE SCALE GENOMIC DNA]</scope>
    <source>
        <strain evidence="4">VL1</strain>
        <strain evidence="3">VL2</strain>
    </source>
</reference>
<evidence type="ECO:0000313" key="6">
    <source>
        <dbReference type="Proteomes" id="UP000045706"/>
    </source>
</evidence>
<sequence>MRLPFRKMGIFSFRRNKDKKKDAIGVPWGPSYPNGENGLDAKSRAPLFPPTRFSARLIAELPSNVLERIFVAVCPQSQDESYETCEQSALEDGCMLCDLRDLAHCVQVCKQWRAAARKVLYHSIRIDPVHYCAREAYLAELRKRRTKFDRNGEPEDTPSARLKLLCRTLRDDPTRLGARVRYFKTPYMLREAAQADLARTIAVLPNLLYVDLPEGLFSDDSAYATLRLEVEARCPKLLKMTYRGGAERSLAKLSQGTIWRHLEVLELIKINMDPNVLRHVLAALPNLRAVKVTDSRAFNDDVFVYNEMLPPFPALEQLVLTKTPNVTAAGLVDYLSYPETRAALTVLALNKTGIEIPTLHEVVSLATSLKSLIVQCRVDGPFKSGPQTQRLSSRSLETLRYEISSDPQASPYSGITQTYYTYLASSILANGLTNLRAVYVLDAEFADQLSGLPPPPPRASFAQHGRPSSSGSGLSKSPHGNFLAPNITGANGGLQPPMRPFAPSGAPASNRFSSNNPFAGTGSLTHTLEVFAKKDEAMNWSFVKVSPTAQLGPAPSRYSMVPGALQSERPISSYGLGADMLVNGWNTAGARRSVMVGNGIGGFTALPQDAPPPMPSGLQAGGDLWPRPVSSAGEKRGDRDMWR</sequence>
<dbReference type="Pfam" id="PF12937">
    <property type="entry name" value="F-box-like"/>
    <property type="match status" value="1"/>
</dbReference>
<accession>A0A0G4KIB5</accession>
<protein>
    <recommendedName>
        <fullName evidence="2">F-box domain-containing protein</fullName>
    </recommendedName>
</protein>
<evidence type="ECO:0000313" key="5">
    <source>
        <dbReference type="Proteomes" id="UP000044602"/>
    </source>
</evidence>
<evidence type="ECO:0000313" key="3">
    <source>
        <dbReference type="EMBL" id="CRK01548.1"/>
    </source>
</evidence>
<evidence type="ECO:0000259" key="2">
    <source>
        <dbReference type="Pfam" id="PF12937"/>
    </source>
</evidence>
<dbReference type="STRING" id="100787.A0A0G4KIB5"/>
<proteinExistence type="predicted"/>
<dbReference type="Gene3D" id="3.80.10.10">
    <property type="entry name" value="Ribonuclease Inhibitor"/>
    <property type="match status" value="1"/>
</dbReference>
<dbReference type="AlphaFoldDB" id="A0A0G4KIB5"/>